<evidence type="ECO:0000313" key="7">
    <source>
        <dbReference type="Proteomes" id="UP001642409"/>
    </source>
</evidence>
<evidence type="ECO:0000256" key="2">
    <source>
        <dbReference type="SAM" id="Phobius"/>
    </source>
</evidence>
<dbReference type="EMBL" id="CATOUU010000184">
    <property type="protein sequence ID" value="CAI9919777.1"/>
    <property type="molecule type" value="Genomic_DNA"/>
</dbReference>
<evidence type="ECO:0000313" key="5">
    <source>
        <dbReference type="EMBL" id="CAL6058538.1"/>
    </source>
</evidence>
<evidence type="ECO:0000256" key="1">
    <source>
        <dbReference type="SAM" id="MobiDB-lite"/>
    </source>
</evidence>
<feature type="transmembrane region" description="Helical" evidence="2">
    <location>
        <begin position="258"/>
        <end position="277"/>
    </location>
</feature>
<organism evidence="4">
    <name type="scientific">Hexamita inflata</name>
    <dbReference type="NCBI Taxonomy" id="28002"/>
    <lineage>
        <taxon>Eukaryota</taxon>
        <taxon>Metamonada</taxon>
        <taxon>Diplomonadida</taxon>
        <taxon>Hexamitidae</taxon>
        <taxon>Hexamitinae</taxon>
        <taxon>Hexamita</taxon>
    </lineage>
</organism>
<dbReference type="AlphaFoldDB" id="A0AA86NZY8"/>
<comment type="caution">
    <text evidence="4">The sequence shown here is derived from an EMBL/GenBank/DDBJ whole genome shotgun (WGS) entry which is preliminary data.</text>
</comment>
<accession>A0AA86NZY8</accession>
<evidence type="ECO:0000313" key="3">
    <source>
        <dbReference type="EMBL" id="CAI9919777.1"/>
    </source>
</evidence>
<dbReference type="Proteomes" id="UP001642409">
    <property type="component" value="Unassembled WGS sequence"/>
</dbReference>
<keyword evidence="2" id="KW-1133">Transmembrane helix</keyword>
<evidence type="ECO:0000313" key="6">
    <source>
        <dbReference type="EMBL" id="CAL6110341.1"/>
    </source>
</evidence>
<feature type="region of interest" description="Disordered" evidence="1">
    <location>
        <begin position="1"/>
        <end position="23"/>
    </location>
</feature>
<reference evidence="4" key="1">
    <citation type="submission" date="2023-06" db="EMBL/GenBank/DDBJ databases">
        <authorList>
            <person name="Kurt Z."/>
        </authorList>
    </citation>
    <scope>NUCLEOTIDE SEQUENCE</scope>
</reference>
<keyword evidence="2" id="KW-0472">Membrane</keyword>
<feature type="compositionally biased region" description="Basic residues" evidence="1">
    <location>
        <begin position="1"/>
        <end position="14"/>
    </location>
</feature>
<name>A0AA86NZY8_9EUKA</name>
<keyword evidence="2" id="KW-0812">Transmembrane</keyword>
<dbReference type="EMBL" id="CAXDID020000221">
    <property type="protein sequence ID" value="CAL6058538.1"/>
    <property type="molecule type" value="Genomic_DNA"/>
</dbReference>
<sequence>MRNKFGGFRGKRGNCTKPRATSEEPSFRAYWSEKRDDENQGNKRVRLLISDLEISECITYVLFICELSQIYLSNKQDSNKVRFGGFLRQITRRVFCLNIAQRESACLRVFSRFFPQILRVFSRMSSLQCKMYVVYKQTWSTGHDNVIIIVIILENRNKGYRGLTGQPLLNQYMSQSSETTQLSEGKKKTFEQIVKEMIKKDPLTNSQTIVLNLTVGIDAEDGRKQCLLCVGIHRRIIRHYNKSGYADIIAHIISQHDIAFFICFICFCHLHLINHEIQQIHTKNTQTSRTTNESQSLLFIKFYFISIFVKIGVYYNFFFIY</sequence>
<reference evidence="5 7" key="2">
    <citation type="submission" date="2024-07" db="EMBL/GenBank/DDBJ databases">
        <authorList>
            <person name="Akdeniz Z."/>
        </authorList>
    </citation>
    <scope>NUCLEOTIDE SEQUENCE [LARGE SCALE GENOMIC DNA]</scope>
</reference>
<gene>
    <name evidence="4" type="ORF">HINF_LOCUS16133</name>
    <name evidence="5" type="ORF">HINF_LOCUS48319</name>
    <name evidence="3" type="ORF">HINF_LOCUS7422</name>
    <name evidence="6" type="ORF">HINF_LOCUS75873</name>
</gene>
<dbReference type="EMBL" id="CATOUU010000401">
    <property type="protein sequence ID" value="CAI9928488.1"/>
    <property type="molecule type" value="Genomic_DNA"/>
</dbReference>
<keyword evidence="7" id="KW-1185">Reference proteome</keyword>
<proteinExistence type="predicted"/>
<protein>
    <submittedName>
        <fullName evidence="5">Hypothetical_protein</fullName>
    </submittedName>
</protein>
<feature type="transmembrane region" description="Helical" evidence="2">
    <location>
        <begin position="298"/>
        <end position="320"/>
    </location>
</feature>
<dbReference type="EMBL" id="CAXDID020000686">
    <property type="protein sequence ID" value="CAL6110341.1"/>
    <property type="molecule type" value="Genomic_DNA"/>
</dbReference>
<evidence type="ECO:0000313" key="4">
    <source>
        <dbReference type="EMBL" id="CAI9928488.1"/>
    </source>
</evidence>